<accession>A0A8H7C2R8</accession>
<protein>
    <submittedName>
        <fullName evidence="1">Uncharacterized protein</fullName>
    </submittedName>
</protein>
<comment type="caution">
    <text evidence="1">The sequence shown here is derived from an EMBL/GenBank/DDBJ whole genome shotgun (WGS) entry which is preliminary data.</text>
</comment>
<dbReference type="EMBL" id="JABXXO010000014">
    <property type="protein sequence ID" value="KAF7760955.1"/>
    <property type="molecule type" value="Genomic_DNA"/>
</dbReference>
<gene>
    <name evidence="1" type="ORF">Agabi119p4_10364</name>
</gene>
<proteinExistence type="predicted"/>
<sequence length="107" mass="12228">MEQMPALMKEKGLLQWRRLHVGRHQGQYDIGFLLKDLELQGMRPKCNLKDDHGLKTLLTLTHVTTSRRRKHSWKTHPPRSSISVLGGRPCAHPLLKLSVTCSNAKRG</sequence>
<organism evidence="1 2">
    <name type="scientific">Agaricus bisporus var. burnettii</name>
    <dbReference type="NCBI Taxonomy" id="192524"/>
    <lineage>
        <taxon>Eukaryota</taxon>
        <taxon>Fungi</taxon>
        <taxon>Dikarya</taxon>
        <taxon>Basidiomycota</taxon>
        <taxon>Agaricomycotina</taxon>
        <taxon>Agaricomycetes</taxon>
        <taxon>Agaricomycetidae</taxon>
        <taxon>Agaricales</taxon>
        <taxon>Agaricineae</taxon>
        <taxon>Agaricaceae</taxon>
        <taxon>Agaricus</taxon>
    </lineage>
</organism>
<dbReference type="Proteomes" id="UP000629468">
    <property type="component" value="Unassembled WGS sequence"/>
</dbReference>
<evidence type="ECO:0000313" key="1">
    <source>
        <dbReference type="EMBL" id="KAF7760955.1"/>
    </source>
</evidence>
<dbReference type="AlphaFoldDB" id="A0A8H7C2R8"/>
<evidence type="ECO:0000313" key="2">
    <source>
        <dbReference type="Proteomes" id="UP000629468"/>
    </source>
</evidence>
<reference evidence="1 2" key="1">
    <citation type="journal article" name="Sci. Rep.">
        <title>Telomere-to-telomere assembled and centromere annotated genomes of the two main subspecies of the button mushroom Agaricus bisporus reveal especially polymorphic chromosome ends.</title>
        <authorList>
            <person name="Sonnenberg A.S.M."/>
            <person name="Sedaghat-Telgerd N."/>
            <person name="Lavrijssen B."/>
            <person name="Ohm R.A."/>
            <person name="Hendrickx P.M."/>
            <person name="Scholtmeijer K."/>
            <person name="Baars J.J.P."/>
            <person name="van Peer A."/>
        </authorList>
    </citation>
    <scope>NUCLEOTIDE SEQUENCE [LARGE SCALE GENOMIC DNA]</scope>
    <source>
        <strain evidence="1 2">H119_p4</strain>
    </source>
</reference>
<name>A0A8H7C2R8_AGABI</name>